<evidence type="ECO:0000313" key="4">
    <source>
        <dbReference type="Proteomes" id="UP001140091"/>
    </source>
</evidence>
<feature type="transmembrane region" description="Helical" evidence="2">
    <location>
        <begin position="324"/>
        <end position="343"/>
    </location>
</feature>
<dbReference type="Gene3D" id="1.20.1170.10">
    <property type="match status" value="1"/>
</dbReference>
<feature type="transmembrane region" description="Helical" evidence="2">
    <location>
        <begin position="289"/>
        <end position="318"/>
    </location>
</feature>
<gene>
    <name evidence="3" type="ORF">H1R20_g10484</name>
</gene>
<accession>A0A9W8J5C7</accession>
<comment type="caution">
    <text evidence="3">The sequence shown here is derived from an EMBL/GenBank/DDBJ whole genome shotgun (WGS) entry which is preliminary data.</text>
</comment>
<keyword evidence="4" id="KW-1185">Reference proteome</keyword>
<keyword evidence="2" id="KW-0472">Membrane</keyword>
<dbReference type="Proteomes" id="UP001140091">
    <property type="component" value="Unassembled WGS sequence"/>
</dbReference>
<sequence>MSVMIPVEKASTTEDQQDEKASIIGELDSTASSGPLSPKEADRTVDLTQRLMLRDARDSGKLNVTKALVGAFRGEDGQKLIDEIHDMAGTINDLDTSFERVYKLLLRTDGNKYKDTDGHMVGYAPRWYQYHEASITPPPSVSAPIDHFHVQAFRQLITESKNIASVGKCYAERYAQEVPEKLDKLQRILEDPRTETETLEETRKRANKTIQLLEASINVLLKDMNDTETRARKLGANFEELSEQIKILSQEIRQDFNRLAMGANASITKAAEESVRSAQKKLNEIEQEIVSYSAIAIGASTCVAGIGCFACTTCASTILPAHAISVASIVSASIMGVSLVRLVSPKKVTAPTRELLEAEEKLEDMNIIQEQVHTIATRLGIIVSIWSSIQFDAIRLREWLNGCLNPDVTVESRQDVASYLSENRISSIYNIVCQVLQTYATQVNVSAGNPLNT</sequence>
<proteinExistence type="predicted"/>
<dbReference type="AlphaFoldDB" id="A0A9W8J5C7"/>
<evidence type="ECO:0000313" key="3">
    <source>
        <dbReference type="EMBL" id="KAJ2926609.1"/>
    </source>
</evidence>
<keyword evidence="1" id="KW-0175">Coiled coil</keyword>
<name>A0A9W8J5C7_9AGAR</name>
<feature type="coiled-coil region" evidence="1">
    <location>
        <begin position="196"/>
        <end position="295"/>
    </location>
</feature>
<reference evidence="3" key="1">
    <citation type="submission" date="2022-06" db="EMBL/GenBank/DDBJ databases">
        <title>Genome Sequence of Candolleomyces eurysporus.</title>
        <authorList>
            <person name="Buettner E."/>
        </authorList>
    </citation>
    <scope>NUCLEOTIDE SEQUENCE</scope>
    <source>
        <strain evidence="3">VTCC 930004</strain>
    </source>
</reference>
<dbReference type="OrthoDB" id="3078663at2759"/>
<organism evidence="3 4">
    <name type="scientific">Candolleomyces eurysporus</name>
    <dbReference type="NCBI Taxonomy" id="2828524"/>
    <lineage>
        <taxon>Eukaryota</taxon>
        <taxon>Fungi</taxon>
        <taxon>Dikarya</taxon>
        <taxon>Basidiomycota</taxon>
        <taxon>Agaricomycotina</taxon>
        <taxon>Agaricomycetes</taxon>
        <taxon>Agaricomycetidae</taxon>
        <taxon>Agaricales</taxon>
        <taxon>Agaricineae</taxon>
        <taxon>Psathyrellaceae</taxon>
        <taxon>Candolleomyces</taxon>
    </lineage>
</organism>
<evidence type="ECO:0000256" key="1">
    <source>
        <dbReference type="SAM" id="Coils"/>
    </source>
</evidence>
<evidence type="ECO:0000256" key="2">
    <source>
        <dbReference type="SAM" id="Phobius"/>
    </source>
</evidence>
<feature type="non-terminal residue" evidence="3">
    <location>
        <position position="1"/>
    </location>
</feature>
<keyword evidence="2" id="KW-1133">Transmembrane helix</keyword>
<keyword evidence="2" id="KW-0812">Transmembrane</keyword>
<protein>
    <submittedName>
        <fullName evidence="3">Uncharacterized protein</fullName>
    </submittedName>
</protein>
<dbReference type="EMBL" id="JANBPK010001052">
    <property type="protein sequence ID" value="KAJ2926609.1"/>
    <property type="molecule type" value="Genomic_DNA"/>
</dbReference>